<accession>A0A940SHN7</accession>
<keyword evidence="2" id="KW-1185">Reference proteome</keyword>
<evidence type="ECO:0000313" key="2">
    <source>
        <dbReference type="Proteomes" id="UP000682134"/>
    </source>
</evidence>
<organism evidence="1 2">
    <name type="scientific">Gottfriedia endophytica</name>
    <dbReference type="NCBI Taxonomy" id="2820819"/>
    <lineage>
        <taxon>Bacteria</taxon>
        <taxon>Bacillati</taxon>
        <taxon>Bacillota</taxon>
        <taxon>Bacilli</taxon>
        <taxon>Bacillales</taxon>
        <taxon>Bacillaceae</taxon>
        <taxon>Gottfriedia</taxon>
    </lineage>
</organism>
<reference evidence="1" key="1">
    <citation type="submission" date="2021-04" db="EMBL/GenBank/DDBJ databases">
        <title>Genome seq and assembly of Bacillus sp.</title>
        <authorList>
            <person name="Chhetri G."/>
        </authorList>
    </citation>
    <scope>NUCLEOTIDE SEQUENCE</scope>
    <source>
        <strain evidence="1">RG28</strain>
    </source>
</reference>
<evidence type="ECO:0000313" key="1">
    <source>
        <dbReference type="EMBL" id="MBP0723691.1"/>
    </source>
</evidence>
<protein>
    <submittedName>
        <fullName evidence="1">Uncharacterized protein</fullName>
    </submittedName>
</protein>
<proteinExistence type="predicted"/>
<comment type="caution">
    <text evidence="1">The sequence shown here is derived from an EMBL/GenBank/DDBJ whole genome shotgun (WGS) entry which is preliminary data.</text>
</comment>
<gene>
    <name evidence="1" type="ORF">J5Y03_00655</name>
</gene>
<sequence length="16" mass="2006">MYLYDSSRCKSRRNNI</sequence>
<name>A0A940SHN7_9BACI</name>
<dbReference type="Proteomes" id="UP000682134">
    <property type="component" value="Unassembled WGS sequence"/>
</dbReference>
<dbReference type="AlphaFoldDB" id="A0A940SHN7"/>
<dbReference type="EMBL" id="JAGIYQ010000001">
    <property type="protein sequence ID" value="MBP0723691.1"/>
    <property type="molecule type" value="Genomic_DNA"/>
</dbReference>